<dbReference type="InterPro" id="IPR018376">
    <property type="entry name" value="Enoyl-CoA_hyd/isom_CS"/>
</dbReference>
<evidence type="ECO:0000256" key="1">
    <source>
        <dbReference type="ARBA" id="ARBA00002994"/>
    </source>
</evidence>
<comment type="catalytic activity">
    <reaction evidence="6">
        <text>a (3S)-3-hydroxyacyl-CoA = a (2E)-enoyl-CoA + H2O</text>
        <dbReference type="Rhea" id="RHEA:16105"/>
        <dbReference type="ChEBI" id="CHEBI:15377"/>
        <dbReference type="ChEBI" id="CHEBI:57318"/>
        <dbReference type="ChEBI" id="CHEBI:58856"/>
        <dbReference type="EC" id="4.2.1.17"/>
    </reaction>
</comment>
<dbReference type="PANTHER" id="PTHR11941:SF169">
    <property type="entry name" value="(7AS)-7A-METHYL-1,5-DIOXO-2,3,5,6,7,7A-HEXAHYDRO-1H-INDENE-CARBOXYL-COA HYDROLASE"/>
    <property type="match status" value="1"/>
</dbReference>
<dbReference type="EC" id="4.2.1.17" evidence="9"/>
<organism evidence="9 10">
    <name type="scientific">Speluncibacter jeojiensis</name>
    <dbReference type="NCBI Taxonomy" id="2710754"/>
    <lineage>
        <taxon>Bacteria</taxon>
        <taxon>Bacillati</taxon>
        <taxon>Actinomycetota</taxon>
        <taxon>Actinomycetes</taxon>
        <taxon>Mycobacteriales</taxon>
        <taxon>Speluncibacteraceae</taxon>
        <taxon>Speluncibacter</taxon>
    </lineage>
</organism>
<keyword evidence="10" id="KW-1185">Reference proteome</keyword>
<dbReference type="AlphaFoldDB" id="A0A9X4M395"/>
<evidence type="ECO:0000256" key="4">
    <source>
        <dbReference type="ARBA" id="ARBA00023098"/>
    </source>
</evidence>
<evidence type="ECO:0000256" key="3">
    <source>
        <dbReference type="ARBA" id="ARBA00022832"/>
    </source>
</evidence>
<protein>
    <submittedName>
        <fullName evidence="9">Enoyl-CoA hydratase</fullName>
        <ecNumber evidence="9">4.2.1.17</ecNumber>
    </submittedName>
</protein>
<keyword evidence="4" id="KW-0443">Lipid metabolism</keyword>
<reference evidence="9" key="1">
    <citation type="submission" date="2022-08" db="EMBL/GenBank/DDBJ databases">
        <title>Genome analysis of Corynebacteriales strain.</title>
        <authorList>
            <person name="Lee S.D."/>
        </authorList>
    </citation>
    <scope>NUCLEOTIDE SEQUENCE</scope>
    <source>
        <strain evidence="9">D3-21</strain>
    </source>
</reference>
<keyword evidence="5 9" id="KW-0456">Lyase</keyword>
<evidence type="ECO:0000313" key="9">
    <source>
        <dbReference type="EMBL" id="MDG3016376.1"/>
    </source>
</evidence>
<sequence length="243" mass="25394">MIGVSRENAVVTLELQRHEKRNALNTELCNGIREGIAEAIAGDARAVVITGAGTAFCAGADLSGDAYAASFPEALVNMLRAIESAPMPVIAAINGPAVGAGCQLALACDLRAVAPEGSFEVPVARVGLALDNWSIKRLSALVGGGFARSILLGAERIGAERALAVGLANRGADLAAAQQWAAELAGLAPLTMRHLKLVLNDDHSHDEPTDDQFMAFCSAWSSEDVKEARRARAEKRAPAFQGR</sequence>
<dbReference type="GO" id="GO:0006635">
    <property type="term" value="P:fatty acid beta-oxidation"/>
    <property type="evidence" value="ECO:0007669"/>
    <property type="project" value="TreeGrafter"/>
</dbReference>
<comment type="catalytic activity">
    <reaction evidence="7">
        <text>a 4-saturated-(3S)-3-hydroxyacyl-CoA = a (3E)-enoyl-CoA + H2O</text>
        <dbReference type="Rhea" id="RHEA:20724"/>
        <dbReference type="ChEBI" id="CHEBI:15377"/>
        <dbReference type="ChEBI" id="CHEBI:58521"/>
        <dbReference type="ChEBI" id="CHEBI:137480"/>
        <dbReference type="EC" id="4.2.1.17"/>
    </reaction>
</comment>
<evidence type="ECO:0000256" key="6">
    <source>
        <dbReference type="ARBA" id="ARBA00023709"/>
    </source>
</evidence>
<proteinExistence type="inferred from homology"/>
<evidence type="ECO:0000256" key="8">
    <source>
        <dbReference type="RuleBase" id="RU003707"/>
    </source>
</evidence>
<dbReference type="Gene3D" id="3.90.226.10">
    <property type="entry name" value="2-enoyl-CoA Hydratase, Chain A, domain 1"/>
    <property type="match status" value="1"/>
</dbReference>
<gene>
    <name evidence="9" type="ORF">NVS88_17610</name>
</gene>
<name>A0A9X4M395_9ACTN</name>
<dbReference type="RefSeq" id="WP_332520515.1">
    <property type="nucleotide sequence ID" value="NZ_JANRHA010000013.1"/>
</dbReference>
<dbReference type="NCBIfam" id="NF005891">
    <property type="entry name" value="PRK07854.1"/>
    <property type="match status" value="1"/>
</dbReference>
<keyword evidence="3" id="KW-0276">Fatty acid metabolism</keyword>
<dbReference type="InterPro" id="IPR001753">
    <property type="entry name" value="Enoyl-CoA_hydra/iso"/>
</dbReference>
<dbReference type="GO" id="GO:0004300">
    <property type="term" value="F:enoyl-CoA hydratase activity"/>
    <property type="evidence" value="ECO:0007669"/>
    <property type="project" value="UniProtKB-EC"/>
</dbReference>
<dbReference type="PROSITE" id="PS00166">
    <property type="entry name" value="ENOYL_COA_HYDRATASE"/>
    <property type="match status" value="1"/>
</dbReference>
<evidence type="ECO:0000313" key="10">
    <source>
        <dbReference type="Proteomes" id="UP001152755"/>
    </source>
</evidence>
<comment type="caution">
    <text evidence="9">The sequence shown here is derived from an EMBL/GenBank/DDBJ whole genome shotgun (WGS) entry which is preliminary data.</text>
</comment>
<evidence type="ECO:0000256" key="2">
    <source>
        <dbReference type="ARBA" id="ARBA00005254"/>
    </source>
</evidence>
<dbReference type="EMBL" id="JANRHA010000013">
    <property type="protein sequence ID" value="MDG3016376.1"/>
    <property type="molecule type" value="Genomic_DNA"/>
</dbReference>
<comment type="function">
    <text evidence="1">Could possibly oxidize fatty acids using specific components.</text>
</comment>
<evidence type="ECO:0000256" key="7">
    <source>
        <dbReference type="ARBA" id="ARBA00023717"/>
    </source>
</evidence>
<accession>A0A9X4M395</accession>
<dbReference type="InterPro" id="IPR029045">
    <property type="entry name" value="ClpP/crotonase-like_dom_sf"/>
</dbReference>
<dbReference type="PANTHER" id="PTHR11941">
    <property type="entry name" value="ENOYL-COA HYDRATASE-RELATED"/>
    <property type="match status" value="1"/>
</dbReference>
<evidence type="ECO:0000256" key="5">
    <source>
        <dbReference type="ARBA" id="ARBA00023239"/>
    </source>
</evidence>
<comment type="similarity">
    <text evidence="2 8">Belongs to the enoyl-CoA hydratase/isomerase family.</text>
</comment>
<dbReference type="CDD" id="cd06558">
    <property type="entry name" value="crotonase-like"/>
    <property type="match status" value="1"/>
</dbReference>
<dbReference type="SUPFAM" id="SSF52096">
    <property type="entry name" value="ClpP/crotonase"/>
    <property type="match status" value="1"/>
</dbReference>
<dbReference type="Pfam" id="PF00378">
    <property type="entry name" value="ECH_1"/>
    <property type="match status" value="1"/>
</dbReference>
<dbReference type="Proteomes" id="UP001152755">
    <property type="component" value="Unassembled WGS sequence"/>
</dbReference>